<dbReference type="Proteomes" id="UP000198582">
    <property type="component" value="Unassembled WGS sequence"/>
</dbReference>
<dbReference type="OrthoDB" id="5877746at2"/>
<gene>
    <name evidence="1" type="ORF">SAMN04489732_13312</name>
</gene>
<protein>
    <recommendedName>
        <fullName evidence="3">Phenolic acid decarboxylase subunit D</fullName>
    </recommendedName>
</protein>
<dbReference type="EMBL" id="FOEF01000033">
    <property type="protein sequence ID" value="SEP53897.1"/>
    <property type="molecule type" value="Genomic_DNA"/>
</dbReference>
<evidence type="ECO:0000313" key="2">
    <source>
        <dbReference type="Proteomes" id="UP000198582"/>
    </source>
</evidence>
<dbReference type="PROSITE" id="PS51257">
    <property type="entry name" value="PROKAR_LIPOPROTEIN"/>
    <property type="match status" value="1"/>
</dbReference>
<sequence length="67" mass="7421">MICPRCRSAEAGPVAFSPVPGHWTMSSCTACWYSWRSTEPDTATDPEAYPVEFRLTAEDITTAPRLV</sequence>
<evidence type="ECO:0000313" key="1">
    <source>
        <dbReference type="EMBL" id="SEP53897.1"/>
    </source>
</evidence>
<proteinExistence type="predicted"/>
<reference evidence="2" key="1">
    <citation type="submission" date="2016-10" db="EMBL/GenBank/DDBJ databases">
        <authorList>
            <person name="Varghese N."/>
            <person name="Submissions S."/>
        </authorList>
    </citation>
    <scope>NUCLEOTIDE SEQUENCE [LARGE SCALE GENOMIC DNA]</scope>
    <source>
        <strain evidence="2">DSM 44993</strain>
    </source>
</reference>
<keyword evidence="2" id="KW-1185">Reference proteome</keyword>
<evidence type="ECO:0008006" key="3">
    <source>
        <dbReference type="Google" id="ProtNLM"/>
    </source>
</evidence>
<dbReference type="InterPro" id="IPR047707">
    <property type="entry name" value="VdcD-like"/>
</dbReference>
<dbReference type="NCBIfam" id="NF041205">
    <property type="entry name" value="VdcD"/>
    <property type="match status" value="1"/>
</dbReference>
<name>A0A1H8YNY7_9PSEU</name>
<dbReference type="AlphaFoldDB" id="A0A1H8YNY7"/>
<accession>A0A1H8YNY7</accession>
<dbReference type="RefSeq" id="WP_091628849.1">
    <property type="nucleotide sequence ID" value="NZ_FOEF01000033.1"/>
</dbReference>
<dbReference type="Pfam" id="PF26358">
    <property type="entry name" value="EcdD_BsdD_detox"/>
    <property type="match status" value="1"/>
</dbReference>
<organism evidence="1 2">
    <name type="scientific">Amycolatopsis saalfeldensis</name>
    <dbReference type="NCBI Taxonomy" id="394193"/>
    <lineage>
        <taxon>Bacteria</taxon>
        <taxon>Bacillati</taxon>
        <taxon>Actinomycetota</taxon>
        <taxon>Actinomycetes</taxon>
        <taxon>Pseudonocardiales</taxon>
        <taxon>Pseudonocardiaceae</taxon>
        <taxon>Amycolatopsis</taxon>
    </lineage>
</organism>
<dbReference type="STRING" id="394193.SAMN04489732_13312"/>